<dbReference type="VEuPathDB" id="VectorBase:GPAI019247"/>
<name>A0A1A9ZMH1_GLOPL</name>
<keyword evidence="2" id="KW-1185">Reference proteome</keyword>
<evidence type="ECO:0000313" key="1">
    <source>
        <dbReference type="EnsemblMetazoa" id="GPAI019247-PA"/>
    </source>
</evidence>
<dbReference type="AlphaFoldDB" id="A0A1A9ZMH1"/>
<dbReference type="EnsemblMetazoa" id="GPAI019247-RA">
    <property type="protein sequence ID" value="GPAI019247-PA"/>
    <property type="gene ID" value="GPAI019247"/>
</dbReference>
<protein>
    <submittedName>
        <fullName evidence="1">Uncharacterized protein</fullName>
    </submittedName>
</protein>
<proteinExistence type="predicted"/>
<organism evidence="1 2">
    <name type="scientific">Glossina pallidipes</name>
    <name type="common">Tsetse fly</name>
    <dbReference type="NCBI Taxonomy" id="7398"/>
    <lineage>
        <taxon>Eukaryota</taxon>
        <taxon>Metazoa</taxon>
        <taxon>Ecdysozoa</taxon>
        <taxon>Arthropoda</taxon>
        <taxon>Hexapoda</taxon>
        <taxon>Insecta</taxon>
        <taxon>Pterygota</taxon>
        <taxon>Neoptera</taxon>
        <taxon>Endopterygota</taxon>
        <taxon>Diptera</taxon>
        <taxon>Brachycera</taxon>
        <taxon>Muscomorpha</taxon>
        <taxon>Hippoboscoidea</taxon>
        <taxon>Glossinidae</taxon>
        <taxon>Glossina</taxon>
    </lineage>
</organism>
<sequence>MTQGPGAPIINTDLEATQNHNNMPWSRFNIYELYHYIELRKSVPSGPGRQDSLLLDRASNVSTSKTATEGKASNSLIAYRRRPIKRRVRKSPQEAQKSLRISNPLRSHCESVYQARPSRLCDWGSLLQFDGLPLTILSLTEADCTCWDSIGSSALAAAS</sequence>
<accession>A0A1A9ZMH1</accession>
<reference evidence="2" key="1">
    <citation type="submission" date="2014-03" db="EMBL/GenBank/DDBJ databases">
        <authorList>
            <person name="Aksoy S."/>
            <person name="Warren W."/>
            <person name="Wilson R.K."/>
        </authorList>
    </citation>
    <scope>NUCLEOTIDE SEQUENCE [LARGE SCALE GENOMIC DNA]</scope>
    <source>
        <strain evidence="2">IAEA</strain>
    </source>
</reference>
<evidence type="ECO:0000313" key="2">
    <source>
        <dbReference type="Proteomes" id="UP000092445"/>
    </source>
</evidence>
<reference evidence="1" key="2">
    <citation type="submission" date="2020-05" db="UniProtKB">
        <authorList>
            <consortium name="EnsemblMetazoa"/>
        </authorList>
    </citation>
    <scope>IDENTIFICATION</scope>
    <source>
        <strain evidence="1">IAEA</strain>
    </source>
</reference>
<dbReference type="Proteomes" id="UP000092445">
    <property type="component" value="Unassembled WGS sequence"/>
</dbReference>